<dbReference type="GO" id="GO:0016740">
    <property type="term" value="F:transferase activity"/>
    <property type="evidence" value="ECO:0007669"/>
    <property type="project" value="UniProtKB-KW"/>
</dbReference>
<protein>
    <submittedName>
        <fullName evidence="1">Glycosyltransferase</fullName>
    </submittedName>
</protein>
<keyword evidence="1" id="KW-0808">Transferase</keyword>
<reference evidence="1 2" key="1">
    <citation type="journal article" date="2019" name="mSystems">
        <title>Life at home and on the roam: Genomic adaptions reflect the dual lifestyle of an intracellular, facultative symbiont.</title>
        <authorList>
            <person name="Burgsdorf I."/>
        </authorList>
    </citation>
    <scope>NUCLEOTIDE SEQUENCE [LARGE SCALE GENOMIC DNA]</scope>
    <source>
        <strain evidence="1">277cV</strain>
    </source>
</reference>
<dbReference type="SUPFAM" id="SSF53448">
    <property type="entry name" value="Nucleotide-diphospho-sugar transferases"/>
    <property type="match status" value="1"/>
</dbReference>
<dbReference type="InterPro" id="IPR018641">
    <property type="entry name" value="Trfase_1_rSAM/seldom-assoc"/>
</dbReference>
<proteinExistence type="predicted"/>
<dbReference type="NCBIfam" id="TIGR04282">
    <property type="entry name" value="glyco_like_cofC"/>
    <property type="match status" value="1"/>
</dbReference>
<dbReference type="Gene3D" id="3.90.550.10">
    <property type="entry name" value="Spore Coat Polysaccharide Biosynthesis Protein SpsA, Chain A"/>
    <property type="match status" value="1"/>
</dbReference>
<accession>A0A524RQ77</accession>
<gene>
    <name evidence="1" type="ORF">ERJ67_02080</name>
</gene>
<organism evidence="1 2">
    <name type="scientific">Aphanocapsa feldmannii 277cV</name>
    <dbReference type="NCBI Taxonomy" id="2507553"/>
    <lineage>
        <taxon>Bacteria</taxon>
        <taxon>Bacillati</taxon>
        <taxon>Cyanobacteriota</taxon>
        <taxon>Cyanophyceae</taxon>
        <taxon>Oscillatoriophycideae</taxon>
        <taxon>Chroococcales</taxon>
        <taxon>Microcystaceae</taxon>
        <taxon>Aphanocapsa</taxon>
    </lineage>
</organism>
<dbReference type="Proteomes" id="UP000317990">
    <property type="component" value="Unassembled WGS sequence"/>
</dbReference>
<dbReference type="AlphaFoldDB" id="A0A524RQ77"/>
<dbReference type="PANTHER" id="PTHR36529:SF1">
    <property type="entry name" value="GLYCOSYLTRANSFERASE"/>
    <property type="match status" value="1"/>
</dbReference>
<dbReference type="PANTHER" id="PTHR36529">
    <property type="entry name" value="SLL1095 PROTEIN"/>
    <property type="match status" value="1"/>
</dbReference>
<evidence type="ECO:0000313" key="2">
    <source>
        <dbReference type="Proteomes" id="UP000317990"/>
    </source>
</evidence>
<dbReference type="InterPro" id="IPR029044">
    <property type="entry name" value="Nucleotide-diphossugar_trans"/>
</dbReference>
<sequence length="236" mass="25829">MSRQGVHRPPLLVQLSRYPTPGRCKRRLAVEIGAVQAARTQLALSLHNLSLLHQLRARGHCAVVLATTGAGPRAWRRLLLRHGFDWPPSRCWDQGRGGLGTRMARLIRRGLARGHRAVLLIGSDCPCLSVSELEQALQSLGQSDGGSCPGPARRGRLVLGPAVDGGYWLIGLDRDVPQLFCGMPWGSDQVRALTCATARQTGLQLRLLRFQRDLDRRQDLGPWLAAPGQGPALRLC</sequence>
<comment type="caution">
    <text evidence="1">The sequence shown here is derived from an EMBL/GenBank/DDBJ whole genome shotgun (WGS) entry which is preliminary data.</text>
</comment>
<evidence type="ECO:0000313" key="1">
    <source>
        <dbReference type="EMBL" id="TGG94587.1"/>
    </source>
</evidence>
<dbReference type="Pfam" id="PF09837">
    <property type="entry name" value="DUF2064"/>
    <property type="match status" value="1"/>
</dbReference>
<name>A0A524RQ77_9CHRO</name>
<dbReference type="EMBL" id="SRMO01000033">
    <property type="protein sequence ID" value="TGG94587.1"/>
    <property type="molecule type" value="Genomic_DNA"/>
</dbReference>